<comment type="subcellular location">
    <subcellularLocation>
        <location evidence="1">Cell membrane</location>
        <topology evidence="1">Multi-pass membrane protein</topology>
    </subcellularLocation>
</comment>
<evidence type="ECO:0000256" key="7">
    <source>
        <dbReference type="SAM" id="Phobius"/>
    </source>
</evidence>
<dbReference type="RefSeq" id="WP_395113001.1">
    <property type="nucleotide sequence ID" value="NZ_JBIMSO010000024.1"/>
</dbReference>
<evidence type="ECO:0000313" key="11">
    <source>
        <dbReference type="Proteomes" id="UP001609175"/>
    </source>
</evidence>
<evidence type="ECO:0000256" key="3">
    <source>
        <dbReference type="ARBA" id="ARBA00022741"/>
    </source>
</evidence>
<evidence type="ECO:0000259" key="9">
    <source>
        <dbReference type="PROSITE" id="PS50929"/>
    </source>
</evidence>
<feature type="transmembrane region" description="Helical" evidence="7">
    <location>
        <begin position="163"/>
        <end position="187"/>
    </location>
</feature>
<feature type="transmembrane region" description="Helical" evidence="7">
    <location>
        <begin position="193"/>
        <end position="210"/>
    </location>
</feature>
<feature type="transmembrane region" description="Helical" evidence="7">
    <location>
        <begin position="89"/>
        <end position="109"/>
    </location>
</feature>
<keyword evidence="4 10" id="KW-0067">ATP-binding</keyword>
<accession>A0ABW7JIP5</accession>
<feature type="transmembrane region" description="Helical" evidence="7">
    <location>
        <begin position="274"/>
        <end position="300"/>
    </location>
</feature>
<evidence type="ECO:0000259" key="8">
    <source>
        <dbReference type="PROSITE" id="PS50893"/>
    </source>
</evidence>
<dbReference type="PROSITE" id="PS00211">
    <property type="entry name" value="ABC_TRANSPORTER_1"/>
    <property type="match status" value="1"/>
</dbReference>
<comment type="caution">
    <text evidence="10">The sequence shown here is derived from an EMBL/GenBank/DDBJ whole genome shotgun (WGS) entry which is preliminary data.</text>
</comment>
<dbReference type="InterPro" id="IPR003439">
    <property type="entry name" value="ABC_transporter-like_ATP-bd"/>
</dbReference>
<keyword evidence="6 7" id="KW-0472">Membrane</keyword>
<organism evidence="10 11">
    <name type="scientific">Antrihabitans spumae</name>
    <dbReference type="NCBI Taxonomy" id="3373370"/>
    <lineage>
        <taxon>Bacteria</taxon>
        <taxon>Bacillati</taxon>
        <taxon>Actinomycetota</taxon>
        <taxon>Actinomycetes</taxon>
        <taxon>Mycobacteriales</taxon>
        <taxon>Nocardiaceae</taxon>
        <taxon>Antrihabitans</taxon>
    </lineage>
</organism>
<feature type="domain" description="ABC transmembrane type-1" evidence="9">
    <location>
        <begin position="54"/>
        <end position="335"/>
    </location>
</feature>
<dbReference type="InterPro" id="IPR036640">
    <property type="entry name" value="ABC1_TM_sf"/>
</dbReference>
<dbReference type="PANTHER" id="PTHR43394:SF1">
    <property type="entry name" value="ATP-BINDING CASSETTE SUB-FAMILY B MEMBER 10, MITOCHONDRIAL"/>
    <property type="match status" value="1"/>
</dbReference>
<keyword evidence="3" id="KW-0547">Nucleotide-binding</keyword>
<dbReference type="SUPFAM" id="SSF90123">
    <property type="entry name" value="ABC transporter transmembrane region"/>
    <property type="match status" value="1"/>
</dbReference>
<dbReference type="InterPro" id="IPR027417">
    <property type="entry name" value="P-loop_NTPase"/>
</dbReference>
<evidence type="ECO:0000256" key="2">
    <source>
        <dbReference type="ARBA" id="ARBA00022692"/>
    </source>
</evidence>
<dbReference type="InterPro" id="IPR017871">
    <property type="entry name" value="ABC_transporter-like_CS"/>
</dbReference>
<dbReference type="SMART" id="SM00382">
    <property type="entry name" value="AAA"/>
    <property type="match status" value="1"/>
</dbReference>
<dbReference type="PANTHER" id="PTHR43394">
    <property type="entry name" value="ATP-DEPENDENT PERMEASE MDL1, MITOCHONDRIAL"/>
    <property type="match status" value="1"/>
</dbReference>
<dbReference type="InterPro" id="IPR011527">
    <property type="entry name" value="ABC1_TM_dom"/>
</dbReference>
<evidence type="ECO:0000313" key="10">
    <source>
        <dbReference type="EMBL" id="MFH5207593.1"/>
    </source>
</evidence>
<evidence type="ECO:0000256" key="4">
    <source>
        <dbReference type="ARBA" id="ARBA00022840"/>
    </source>
</evidence>
<sequence length="607" mass="66349">MSVTTEVQTPDWDLLDAHNERLQSGVEPQPQPDTRNSLLRFWPHIKQFRLPLGGSILLSFVAMMTGIVIPLITARIIDGPIADRHFGALWLPVLVVLALGLVDAAGVWGRRWLVARPSSQFEINMRAKLFARLQTLSVGVHDGWDSGQLLSRAISDMSTMRRFVAFIAPFIVINTATVIVGFVALFVLDPKFGLVQLAIAIPLLFLCIRFERLYRVAARRAQDQTGDVATTVEEAVQGIRVVKAFGRAAHVGGLFTRQARDLKSTELLKVRYGAFLWSVMVSLPAVSIGLMLAVGAHAIVDGTMTLGTLVAGITLATFIQWPIESFGFLLAELNNARTAADRFWEIIDLPVDIGEPRSPRALPKPLHGNLRFDHVGFRFPDAERAQLDDVSLTIGPGETLALVGATGSGKTALLNLVPRLFDVTAGSITVDGVDIRSLRLEDLRSIVAVAFEEPVLFSASVRENVALGRPEASDDEVRDALEVAHATEFVDALPWGLDTRIGEQGLSLSGGQRQRLALARAVLSRPRILVLDDPLSALDVDTEERVQAALRRVLEHSTTLLVAHRPSTAALADRVAVLEDGRIIETGTHEHLLETSKRYRNLMGGAR</sequence>
<dbReference type="Pfam" id="PF00664">
    <property type="entry name" value="ABC_membrane"/>
    <property type="match status" value="1"/>
</dbReference>
<dbReference type="PROSITE" id="PS50929">
    <property type="entry name" value="ABC_TM1F"/>
    <property type="match status" value="1"/>
</dbReference>
<dbReference type="PROSITE" id="PS50893">
    <property type="entry name" value="ABC_TRANSPORTER_2"/>
    <property type="match status" value="1"/>
</dbReference>
<evidence type="ECO:0000256" key="6">
    <source>
        <dbReference type="ARBA" id="ARBA00023136"/>
    </source>
</evidence>
<dbReference type="InterPro" id="IPR003593">
    <property type="entry name" value="AAA+_ATPase"/>
</dbReference>
<dbReference type="Proteomes" id="UP001609175">
    <property type="component" value="Unassembled WGS sequence"/>
</dbReference>
<dbReference type="GO" id="GO:0005524">
    <property type="term" value="F:ATP binding"/>
    <property type="evidence" value="ECO:0007669"/>
    <property type="project" value="UniProtKB-KW"/>
</dbReference>
<dbReference type="SUPFAM" id="SSF52540">
    <property type="entry name" value="P-loop containing nucleoside triphosphate hydrolases"/>
    <property type="match status" value="1"/>
</dbReference>
<evidence type="ECO:0000256" key="5">
    <source>
        <dbReference type="ARBA" id="ARBA00022989"/>
    </source>
</evidence>
<keyword evidence="2 7" id="KW-0812">Transmembrane</keyword>
<gene>
    <name evidence="10" type="ORF">ACHIPZ_05100</name>
</gene>
<dbReference type="Pfam" id="PF00005">
    <property type="entry name" value="ABC_tran"/>
    <property type="match status" value="1"/>
</dbReference>
<dbReference type="InterPro" id="IPR039421">
    <property type="entry name" value="Type_1_exporter"/>
</dbReference>
<dbReference type="CDD" id="cd18543">
    <property type="entry name" value="ABC_6TM_Rv0194_D1_like"/>
    <property type="match status" value="1"/>
</dbReference>
<protein>
    <submittedName>
        <fullName evidence="10">ABC transporter ATP-binding protein</fullName>
    </submittedName>
</protein>
<name>A0ABW7JIP5_9NOCA</name>
<dbReference type="Gene3D" id="1.20.1560.10">
    <property type="entry name" value="ABC transporter type 1, transmembrane domain"/>
    <property type="match status" value="1"/>
</dbReference>
<reference evidence="10 11" key="1">
    <citation type="submission" date="2024-10" db="EMBL/GenBank/DDBJ databases">
        <authorList>
            <person name="Riesco R."/>
        </authorList>
    </citation>
    <scope>NUCLEOTIDE SEQUENCE [LARGE SCALE GENOMIC DNA]</scope>
    <source>
        <strain evidence="10 11">NCIMB 15449</strain>
    </source>
</reference>
<dbReference type="EMBL" id="JBIMSO010000024">
    <property type="protein sequence ID" value="MFH5207593.1"/>
    <property type="molecule type" value="Genomic_DNA"/>
</dbReference>
<keyword evidence="5 7" id="KW-1133">Transmembrane helix</keyword>
<evidence type="ECO:0000256" key="1">
    <source>
        <dbReference type="ARBA" id="ARBA00004651"/>
    </source>
</evidence>
<feature type="transmembrane region" description="Helical" evidence="7">
    <location>
        <begin position="56"/>
        <end position="77"/>
    </location>
</feature>
<dbReference type="Gene3D" id="3.40.50.300">
    <property type="entry name" value="P-loop containing nucleotide triphosphate hydrolases"/>
    <property type="match status" value="1"/>
</dbReference>
<feature type="transmembrane region" description="Helical" evidence="7">
    <location>
        <begin position="306"/>
        <end position="331"/>
    </location>
</feature>
<feature type="domain" description="ABC transporter" evidence="8">
    <location>
        <begin position="370"/>
        <end position="605"/>
    </location>
</feature>
<proteinExistence type="predicted"/>